<proteinExistence type="predicted"/>
<dbReference type="AlphaFoldDB" id="A0AAN8YPS1"/>
<organism evidence="1 2">
    <name type="scientific">Solanum bulbocastanum</name>
    <name type="common">Wild potato</name>
    <dbReference type="NCBI Taxonomy" id="147425"/>
    <lineage>
        <taxon>Eukaryota</taxon>
        <taxon>Viridiplantae</taxon>
        <taxon>Streptophyta</taxon>
        <taxon>Embryophyta</taxon>
        <taxon>Tracheophyta</taxon>
        <taxon>Spermatophyta</taxon>
        <taxon>Magnoliopsida</taxon>
        <taxon>eudicotyledons</taxon>
        <taxon>Gunneridae</taxon>
        <taxon>Pentapetalae</taxon>
        <taxon>asterids</taxon>
        <taxon>lamiids</taxon>
        <taxon>Solanales</taxon>
        <taxon>Solanaceae</taxon>
        <taxon>Solanoideae</taxon>
        <taxon>Solaneae</taxon>
        <taxon>Solanum</taxon>
    </lineage>
</organism>
<gene>
    <name evidence="1" type="ORF">RDI58_001020</name>
</gene>
<name>A0AAN8YPS1_SOLBU</name>
<dbReference type="Proteomes" id="UP001371456">
    <property type="component" value="Unassembled WGS sequence"/>
</dbReference>
<reference evidence="1 2" key="1">
    <citation type="submission" date="2024-02" db="EMBL/GenBank/DDBJ databases">
        <title>de novo genome assembly of Solanum bulbocastanum strain 11H21.</title>
        <authorList>
            <person name="Hosaka A.J."/>
        </authorList>
    </citation>
    <scope>NUCLEOTIDE SEQUENCE [LARGE SCALE GENOMIC DNA]</scope>
    <source>
        <tissue evidence="1">Young leaves</tissue>
    </source>
</reference>
<sequence length="35" mass="4072">MATSTVANLTHRERGQENQHIHLEVYGLQKRNLLL</sequence>
<accession>A0AAN8YPS1</accession>
<keyword evidence="2" id="KW-1185">Reference proteome</keyword>
<evidence type="ECO:0000313" key="2">
    <source>
        <dbReference type="Proteomes" id="UP001371456"/>
    </source>
</evidence>
<protein>
    <submittedName>
        <fullName evidence="1">Uncharacterized protein</fullName>
    </submittedName>
</protein>
<dbReference type="EMBL" id="JBANQN010000001">
    <property type="protein sequence ID" value="KAK6803236.1"/>
    <property type="molecule type" value="Genomic_DNA"/>
</dbReference>
<comment type="caution">
    <text evidence="1">The sequence shown here is derived from an EMBL/GenBank/DDBJ whole genome shotgun (WGS) entry which is preliminary data.</text>
</comment>
<evidence type="ECO:0000313" key="1">
    <source>
        <dbReference type="EMBL" id="KAK6803236.1"/>
    </source>
</evidence>